<name>A0A1F7H3C3_9BACT</name>
<dbReference type="GO" id="GO:0022625">
    <property type="term" value="C:cytosolic large ribosomal subunit"/>
    <property type="evidence" value="ECO:0007669"/>
    <property type="project" value="TreeGrafter"/>
</dbReference>
<keyword evidence="3" id="KW-0689">Ribosomal protein</keyword>
<evidence type="ECO:0000259" key="6">
    <source>
        <dbReference type="Pfam" id="PF01386"/>
    </source>
</evidence>
<dbReference type="PANTHER" id="PTHR33284:SF1">
    <property type="entry name" value="RIBOSOMAL PROTEIN L25_GLN-TRNA SYNTHETASE, ANTI-CODON-BINDING DOMAIN-CONTAINING PROTEIN"/>
    <property type="match status" value="1"/>
</dbReference>
<reference evidence="8 9" key="1">
    <citation type="journal article" date="2016" name="Nat. Commun.">
        <title>Thousands of microbial genomes shed light on interconnected biogeochemical processes in an aquifer system.</title>
        <authorList>
            <person name="Anantharaman K."/>
            <person name="Brown C.T."/>
            <person name="Hug L.A."/>
            <person name="Sharon I."/>
            <person name="Castelle C.J."/>
            <person name="Probst A.J."/>
            <person name="Thomas B.C."/>
            <person name="Singh A."/>
            <person name="Wilkins M.J."/>
            <person name="Karaoz U."/>
            <person name="Brodie E.L."/>
            <person name="Williams K.H."/>
            <person name="Hubbard S.S."/>
            <person name="Banfield J.F."/>
        </authorList>
    </citation>
    <scope>NUCLEOTIDE SEQUENCE [LARGE SCALE GENOMIC DNA]</scope>
</reference>
<accession>A0A1F7H3C3</accession>
<dbReference type="GO" id="GO:0006412">
    <property type="term" value="P:translation"/>
    <property type="evidence" value="ECO:0007669"/>
    <property type="project" value="InterPro"/>
</dbReference>
<dbReference type="InterPro" id="IPR029751">
    <property type="entry name" value="Ribosomal_L25_dom"/>
</dbReference>
<dbReference type="NCBIfam" id="TIGR00731">
    <property type="entry name" value="bL25_bact_ctc"/>
    <property type="match status" value="1"/>
</dbReference>
<sequence>FKSQSVSLSFKDFSKVYKVAKETGVVYLKLDSKELPILIKNVQRHPVNDNILHTDFRKIDLKQKIQTAVPVKVIGQSEAVTQKGGVLLTQAESLLIEALPTDIPKHLEVDISLLKEIGQEIKVTDLAKSDKFEVKDSLDKVIVSVVEHKEEEILPQTAPTAAPEIITAKPEEGAVPEEKQTGPAEKTPEVKPSSAKPARPAGGAPEGKPTESASKKPEKPQKK</sequence>
<dbReference type="PANTHER" id="PTHR33284">
    <property type="entry name" value="RIBOSOMAL PROTEIN L25/GLN-TRNA SYNTHETASE, ANTI-CODON-BINDING DOMAIN-CONTAINING PROTEIN"/>
    <property type="match status" value="1"/>
</dbReference>
<feature type="non-terminal residue" evidence="8">
    <location>
        <position position="1"/>
    </location>
</feature>
<dbReference type="Pfam" id="PF14693">
    <property type="entry name" value="Ribosomal_TL5_C"/>
    <property type="match status" value="1"/>
</dbReference>
<organism evidence="8 9">
    <name type="scientific">Candidatus Roizmanbacteria bacterium RIFCSPHIGHO2_02_FULL_38_11</name>
    <dbReference type="NCBI Taxonomy" id="1802039"/>
    <lineage>
        <taxon>Bacteria</taxon>
        <taxon>Candidatus Roizmaniibacteriota</taxon>
    </lineage>
</organism>
<evidence type="ECO:0000259" key="7">
    <source>
        <dbReference type="Pfam" id="PF14693"/>
    </source>
</evidence>
<dbReference type="InterPro" id="IPR020057">
    <property type="entry name" value="Ribosomal_bL25_b-dom"/>
</dbReference>
<feature type="compositionally biased region" description="Low complexity" evidence="5">
    <location>
        <begin position="155"/>
        <end position="168"/>
    </location>
</feature>
<dbReference type="EMBL" id="MFZO01000001">
    <property type="protein sequence ID" value="OGK25877.1"/>
    <property type="molecule type" value="Genomic_DNA"/>
</dbReference>
<evidence type="ECO:0000256" key="4">
    <source>
        <dbReference type="ARBA" id="ARBA00023274"/>
    </source>
</evidence>
<dbReference type="CDD" id="cd00495">
    <property type="entry name" value="Ribosomal_L25_TL5_CTC"/>
    <property type="match status" value="1"/>
</dbReference>
<dbReference type="Gene3D" id="2.40.240.10">
    <property type="entry name" value="Ribosomal Protein L25, Chain P"/>
    <property type="match status" value="1"/>
</dbReference>
<gene>
    <name evidence="8" type="ORF">A3C25_04045</name>
</gene>
<evidence type="ECO:0000256" key="2">
    <source>
        <dbReference type="ARBA" id="ARBA00022884"/>
    </source>
</evidence>
<dbReference type="Proteomes" id="UP000177913">
    <property type="component" value="Unassembled WGS sequence"/>
</dbReference>
<feature type="compositionally biased region" description="Basic and acidic residues" evidence="5">
    <location>
        <begin position="169"/>
        <end position="180"/>
    </location>
</feature>
<keyword evidence="4" id="KW-0687">Ribonucleoprotein</keyword>
<dbReference type="Gene3D" id="2.170.120.20">
    <property type="entry name" value="Ribosomal protein L25, beta domain"/>
    <property type="match status" value="1"/>
</dbReference>
<evidence type="ECO:0000313" key="9">
    <source>
        <dbReference type="Proteomes" id="UP000177913"/>
    </source>
</evidence>
<dbReference type="InterPro" id="IPR001021">
    <property type="entry name" value="Ribosomal_bL25_long"/>
</dbReference>
<dbReference type="SUPFAM" id="SSF50715">
    <property type="entry name" value="Ribosomal protein L25-like"/>
    <property type="match status" value="1"/>
</dbReference>
<keyword evidence="2" id="KW-0694">RNA-binding</keyword>
<protein>
    <submittedName>
        <fullName evidence="8">Uncharacterized protein</fullName>
    </submittedName>
</protein>
<evidence type="ECO:0000256" key="3">
    <source>
        <dbReference type="ARBA" id="ARBA00022980"/>
    </source>
</evidence>
<evidence type="ECO:0000256" key="1">
    <source>
        <dbReference type="ARBA" id="ARBA00022730"/>
    </source>
</evidence>
<feature type="domain" description="Large ribosomal subunit protein bL25 beta" evidence="7">
    <location>
        <begin position="64"/>
        <end position="148"/>
    </location>
</feature>
<dbReference type="GO" id="GO:0003735">
    <property type="term" value="F:structural constituent of ribosome"/>
    <property type="evidence" value="ECO:0007669"/>
    <property type="project" value="InterPro"/>
</dbReference>
<dbReference type="Pfam" id="PF01386">
    <property type="entry name" value="Ribosomal_L25p"/>
    <property type="match status" value="1"/>
</dbReference>
<dbReference type="GO" id="GO:0008097">
    <property type="term" value="F:5S rRNA binding"/>
    <property type="evidence" value="ECO:0007669"/>
    <property type="project" value="InterPro"/>
</dbReference>
<keyword evidence="1" id="KW-0699">rRNA-binding</keyword>
<feature type="compositionally biased region" description="Basic and acidic residues" evidence="5">
    <location>
        <begin position="213"/>
        <end position="223"/>
    </location>
</feature>
<dbReference type="InterPro" id="IPR037121">
    <property type="entry name" value="Ribosomal_bL25_C"/>
</dbReference>
<dbReference type="InterPro" id="IPR020930">
    <property type="entry name" value="Ribosomal_uL5_bac-type"/>
</dbReference>
<dbReference type="AlphaFoldDB" id="A0A1F7H3C3"/>
<proteinExistence type="predicted"/>
<dbReference type="InterPro" id="IPR020056">
    <property type="entry name" value="Rbsml_bL25/Gln-tRNA_synth_N"/>
</dbReference>
<dbReference type="InterPro" id="IPR011035">
    <property type="entry name" value="Ribosomal_bL25/Gln-tRNA_synth"/>
</dbReference>
<evidence type="ECO:0000256" key="5">
    <source>
        <dbReference type="SAM" id="MobiDB-lite"/>
    </source>
</evidence>
<comment type="caution">
    <text evidence="8">The sequence shown here is derived from an EMBL/GenBank/DDBJ whole genome shotgun (WGS) entry which is preliminary data.</text>
</comment>
<evidence type="ECO:0000313" key="8">
    <source>
        <dbReference type="EMBL" id="OGK25877.1"/>
    </source>
</evidence>
<feature type="region of interest" description="Disordered" evidence="5">
    <location>
        <begin position="154"/>
        <end position="223"/>
    </location>
</feature>
<feature type="domain" description="Large ribosomal subunit protein bL25 L25" evidence="6">
    <location>
        <begin position="3"/>
        <end position="56"/>
    </location>
</feature>